<gene>
    <name evidence="1" type="ORF">OHX15_02425</name>
</gene>
<accession>A0ACC6MBC8</accession>
<reference evidence="1 2" key="1">
    <citation type="journal article" date="2021" name="Chemosphere">
        <title>Bioballs carrying a syntrophic Rhodococcus and Mycolicibacterium consortium for simultaneous sorption and biodegradation of fuel oil in contaminated freshwater.</title>
        <authorList>
            <person name="Naloka K."/>
            <person name="Polrit D."/>
            <person name="Muangchinda C."/>
            <person name="Thoetkiattikul H."/>
            <person name="Pinyakong O."/>
        </authorList>
    </citation>
    <scope>NUCLEOTIDE SEQUENCE [LARGE SCALE GENOMIC DNA]</scope>
    <source>
        <strain evidence="1 2">J101</strain>
    </source>
</reference>
<protein>
    <submittedName>
        <fullName evidence="1">Extracellular solute-binding protein</fullName>
    </submittedName>
</protein>
<sequence>MVGVVTTGALLVGAVACAPPERDGSGTETQSGVEAGQTTSAADFGGMAELVEAAQAEGELNVIALPPDWANYGAIISAFSDKYGIKVNSAQPDASSQDEINAANQQKGRSSAPDVFDLGQAVALANTSMFAPYRVETFDDIPAAFKDADGTWVNDYGGYMSIGFDSAAVPPVTGVDDLLEPEYRGSVALNGDPTQAGAAFSGVMMAALSQGGSADDIAPGVEFFAQLNEAGNFLPVDPTPATIESGQTPVVIDWNYTNAAQTKKLPSWTVVVPPDNPVAGYYYQAINKDAPHPAAARLWQEFLYSDEGQNLFAEGGVRPVRADNMLADGTLDPAVAAALPVVDGPVTVPTPQQTEAASKYLADNWAAAVGRGWSSPVAAPRGCSGKHCRCCRSASSWWCSSSSRPSRC</sequence>
<organism evidence="1 2">
    <name type="scientific">Mycolicibacterium parafortuitum</name>
    <name type="common">Mycobacterium parafortuitum</name>
    <dbReference type="NCBI Taxonomy" id="39692"/>
    <lineage>
        <taxon>Bacteria</taxon>
        <taxon>Bacillati</taxon>
        <taxon>Actinomycetota</taxon>
        <taxon>Actinomycetes</taxon>
        <taxon>Mycobacteriales</taxon>
        <taxon>Mycobacteriaceae</taxon>
        <taxon>Mycolicibacterium</taxon>
    </lineage>
</organism>
<proteinExistence type="predicted"/>
<evidence type="ECO:0000313" key="1">
    <source>
        <dbReference type="EMBL" id="MDZ5084230.1"/>
    </source>
</evidence>
<evidence type="ECO:0000313" key="2">
    <source>
        <dbReference type="Proteomes" id="UP001289645"/>
    </source>
</evidence>
<dbReference type="EMBL" id="JAOXLN010000001">
    <property type="protein sequence ID" value="MDZ5084230.1"/>
    <property type="molecule type" value="Genomic_DNA"/>
</dbReference>
<comment type="caution">
    <text evidence="1">The sequence shown here is derived from an EMBL/GenBank/DDBJ whole genome shotgun (WGS) entry which is preliminary data.</text>
</comment>
<keyword evidence="2" id="KW-1185">Reference proteome</keyword>
<name>A0ACC6MBC8_MYCPF</name>
<dbReference type="Proteomes" id="UP001289645">
    <property type="component" value="Unassembled WGS sequence"/>
</dbReference>